<dbReference type="Proteomes" id="UP000199250">
    <property type="component" value="Unassembled WGS sequence"/>
</dbReference>
<evidence type="ECO:0000313" key="2">
    <source>
        <dbReference type="Proteomes" id="UP000199250"/>
    </source>
</evidence>
<reference evidence="1 2" key="1">
    <citation type="submission" date="2016-10" db="EMBL/GenBank/DDBJ databases">
        <authorList>
            <person name="de Groot N.N."/>
        </authorList>
    </citation>
    <scope>NUCLEOTIDE SEQUENCE [LARGE SCALE GENOMIC DNA]</scope>
    <source>
        <strain evidence="1 2">DSM 373</strain>
    </source>
</reference>
<organism evidence="1 2">
    <name type="scientific">Azotobacter beijerinckii</name>
    <dbReference type="NCBI Taxonomy" id="170623"/>
    <lineage>
        <taxon>Bacteria</taxon>
        <taxon>Pseudomonadati</taxon>
        <taxon>Pseudomonadota</taxon>
        <taxon>Gammaproteobacteria</taxon>
        <taxon>Pseudomonadales</taxon>
        <taxon>Pseudomonadaceae</taxon>
        <taxon>Azotobacter</taxon>
    </lineage>
</organism>
<evidence type="ECO:0008006" key="3">
    <source>
        <dbReference type="Google" id="ProtNLM"/>
    </source>
</evidence>
<gene>
    <name evidence="1" type="ORF">SAMN04244572_02406</name>
</gene>
<proteinExistence type="predicted"/>
<dbReference type="AlphaFoldDB" id="A0A1H6V7K2"/>
<name>A0A1H6V7K2_9GAMM</name>
<dbReference type="OrthoDB" id="7059163at2"/>
<evidence type="ECO:0000313" key="1">
    <source>
        <dbReference type="EMBL" id="SEJ00508.1"/>
    </source>
</evidence>
<dbReference type="RefSeq" id="WP_090731866.1">
    <property type="nucleotide sequence ID" value="NZ_FNYQ01000038.1"/>
</dbReference>
<dbReference type="InterPro" id="IPR014710">
    <property type="entry name" value="RmlC-like_jellyroll"/>
</dbReference>
<protein>
    <recommendedName>
        <fullName evidence="3">Cysteine dioxygenase</fullName>
    </recommendedName>
</protein>
<accession>A0A1H6V7K2</accession>
<sequence length="200" mass="22288">MSNKEVGSAVAALIEQVRAIQARGIDREALREIAGLLEKLAERRDFFNFASFPPPAASEGKTATRYRLNDDGDDSPTLYLNSLLPGKKTVPHNHETWAIIVAVEGAEFNRVYLRTDDGSDPEFAELQLEREVTVQPGAPIAFLGDDIHDIRVEGERPTLHFHLYGRPLEALSGRYGVQPDGKVQNYNRNQMEPSMPVVYA</sequence>
<dbReference type="SUPFAM" id="SSF51182">
    <property type="entry name" value="RmlC-like cupins"/>
    <property type="match status" value="1"/>
</dbReference>
<dbReference type="CDD" id="cd10548">
    <property type="entry name" value="cupin_CDO"/>
    <property type="match status" value="1"/>
</dbReference>
<dbReference type="Gene3D" id="2.60.120.10">
    <property type="entry name" value="Jelly Rolls"/>
    <property type="match status" value="1"/>
</dbReference>
<dbReference type="EMBL" id="FNYQ01000038">
    <property type="protein sequence ID" value="SEJ00508.1"/>
    <property type="molecule type" value="Genomic_DNA"/>
</dbReference>
<dbReference type="InterPro" id="IPR011051">
    <property type="entry name" value="RmlC_Cupin_sf"/>
</dbReference>